<evidence type="ECO:0000313" key="2">
    <source>
        <dbReference type="Proteomes" id="UP000176005"/>
    </source>
</evidence>
<dbReference type="RefSeq" id="WP_070016082.1">
    <property type="nucleotide sequence ID" value="NZ_LJGW01000139.1"/>
</dbReference>
<dbReference type="EMBL" id="LJGW01000139">
    <property type="protein sequence ID" value="OEV12468.1"/>
    <property type="molecule type" value="Genomic_DNA"/>
</dbReference>
<proteinExistence type="predicted"/>
<accession>A0A1E7L8I2</accession>
<evidence type="ECO:0000313" key="1">
    <source>
        <dbReference type="EMBL" id="OEV12468.1"/>
    </source>
</evidence>
<keyword evidence="2" id="KW-1185">Reference proteome</keyword>
<sequence>MDPKHHDQTKAEEAVKLANIQSIVRPVPVDETRPATTYHQELTLFADETPVVMRTEGTEQNGVTFGVWDTGTRPYQAVRWNDGGADLVGPPFLHRADAAQEHAEDGAEHNQQEAHAPVIRQDIAETIRNGRPTGDRHRTSVRDRLAAVALPLRVEEFHYDAHDRQLHSDAEMEHAQATSYVIYDGGEDRVAEASITYGPGDSDRPASDLAELQAAVALILHAPADLHALLAATDRTQRDELAQLLRWAAEITQGSNDAQLALALVHRLANWASTAAQ</sequence>
<dbReference type="Proteomes" id="UP000176005">
    <property type="component" value="Unassembled WGS sequence"/>
</dbReference>
<reference evidence="1 2" key="1">
    <citation type="journal article" date="2016" name="Front. Microbiol.">
        <title>Comparative Genomics Analysis of Streptomyces Species Reveals Their Adaptation to the Marine Environment and Their Diversity at the Genomic Level.</title>
        <authorList>
            <person name="Tian X."/>
            <person name="Zhang Z."/>
            <person name="Yang T."/>
            <person name="Chen M."/>
            <person name="Li J."/>
            <person name="Chen F."/>
            <person name="Yang J."/>
            <person name="Li W."/>
            <person name="Zhang B."/>
            <person name="Zhang Z."/>
            <person name="Wu J."/>
            <person name="Zhang C."/>
            <person name="Long L."/>
            <person name="Xiao J."/>
        </authorList>
    </citation>
    <scope>NUCLEOTIDE SEQUENCE [LARGE SCALE GENOMIC DNA]</scope>
    <source>
        <strain evidence="1 2">SCSIO 10429</strain>
    </source>
</reference>
<gene>
    <name evidence="1" type="ORF">AN218_08110</name>
</gene>
<dbReference type="AlphaFoldDB" id="A0A1E7L8I2"/>
<protein>
    <submittedName>
        <fullName evidence="1">Uncharacterized protein</fullName>
    </submittedName>
</protein>
<comment type="caution">
    <text evidence="1">The sequence shown here is derived from an EMBL/GenBank/DDBJ whole genome shotgun (WGS) entry which is preliminary data.</text>
</comment>
<name>A0A1E7L8I2_9ACTN</name>
<organism evidence="1 2">
    <name type="scientific">Streptomyces nanshensis</name>
    <dbReference type="NCBI Taxonomy" id="518642"/>
    <lineage>
        <taxon>Bacteria</taxon>
        <taxon>Bacillati</taxon>
        <taxon>Actinomycetota</taxon>
        <taxon>Actinomycetes</taxon>
        <taxon>Kitasatosporales</taxon>
        <taxon>Streptomycetaceae</taxon>
        <taxon>Streptomyces</taxon>
    </lineage>
</organism>